<dbReference type="AlphaFoldDB" id="A0AAW6DJD0"/>
<dbReference type="EMBL" id="JAQMLA010000080">
    <property type="protein sequence ID" value="MDB8688369.1"/>
    <property type="molecule type" value="Genomic_DNA"/>
</dbReference>
<comment type="caution">
    <text evidence="1">The sequence shown here is derived from an EMBL/GenBank/DDBJ whole genome shotgun (WGS) entry which is preliminary data.</text>
</comment>
<proteinExistence type="predicted"/>
<organism evidence="1 2">
    <name type="scientific">Mediterraneibacter gnavus</name>
    <name type="common">Ruminococcus gnavus</name>
    <dbReference type="NCBI Taxonomy" id="33038"/>
    <lineage>
        <taxon>Bacteria</taxon>
        <taxon>Bacillati</taxon>
        <taxon>Bacillota</taxon>
        <taxon>Clostridia</taxon>
        <taxon>Lachnospirales</taxon>
        <taxon>Lachnospiraceae</taxon>
        <taxon>Mediterraneibacter</taxon>
    </lineage>
</organism>
<dbReference type="RefSeq" id="WP_147419808.1">
    <property type="nucleotide sequence ID" value="NZ_JBCOVY010000106.1"/>
</dbReference>
<reference evidence="1" key="1">
    <citation type="submission" date="2023-01" db="EMBL/GenBank/DDBJ databases">
        <title>Human gut microbiome strain richness.</title>
        <authorList>
            <person name="Chen-Liaw A."/>
        </authorList>
    </citation>
    <scope>NUCLEOTIDE SEQUENCE</scope>
    <source>
        <strain evidence="1">RTP21484st1_H11_RTP21484_190118</strain>
    </source>
</reference>
<sequence length="89" mass="10022">MVARVDVIGEAWMGENSDYTSVDGETFYAVVPESYLGERGFVSQAGNIDEFSFEYPTPYAFIAESSNGKFTEQDEREVVEILKSFRVSE</sequence>
<accession>A0AAW6DJD0</accession>
<evidence type="ECO:0000313" key="1">
    <source>
        <dbReference type="EMBL" id="MDB8688369.1"/>
    </source>
</evidence>
<evidence type="ECO:0000313" key="2">
    <source>
        <dbReference type="Proteomes" id="UP001212160"/>
    </source>
</evidence>
<protein>
    <submittedName>
        <fullName evidence="1">Uncharacterized protein</fullName>
    </submittedName>
</protein>
<gene>
    <name evidence="1" type="ORF">PNW85_17190</name>
</gene>
<dbReference type="Proteomes" id="UP001212160">
    <property type="component" value="Unassembled WGS sequence"/>
</dbReference>
<name>A0AAW6DJD0_MEDGN</name>